<dbReference type="PROSITE" id="PS00134">
    <property type="entry name" value="TRYPSIN_HIS"/>
    <property type="match status" value="1"/>
</dbReference>
<dbReference type="GO" id="GO:0004252">
    <property type="term" value="F:serine-type endopeptidase activity"/>
    <property type="evidence" value="ECO:0007669"/>
    <property type="project" value="InterPro"/>
</dbReference>
<name>A0A3P8WWN0_CYNSE</name>
<dbReference type="InterPro" id="IPR001254">
    <property type="entry name" value="Trypsin_dom"/>
</dbReference>
<feature type="domain" description="Peptidase S1" evidence="3">
    <location>
        <begin position="50"/>
        <end position="283"/>
    </location>
</feature>
<dbReference type="GO" id="GO:0006508">
    <property type="term" value="P:proteolysis"/>
    <property type="evidence" value="ECO:0007669"/>
    <property type="project" value="UniProtKB-KW"/>
</dbReference>
<dbReference type="AlphaFoldDB" id="A0A3P8WWN0"/>
<evidence type="ECO:0000259" key="3">
    <source>
        <dbReference type="PROSITE" id="PS50240"/>
    </source>
</evidence>
<reference evidence="4 5" key="1">
    <citation type="journal article" date="2014" name="Nat. Genet.">
        <title>Whole-genome sequence of a flatfish provides insights into ZW sex chromosome evolution and adaptation to a benthic lifestyle.</title>
        <authorList>
            <person name="Chen S."/>
            <person name="Zhang G."/>
            <person name="Shao C."/>
            <person name="Huang Q."/>
            <person name="Liu G."/>
            <person name="Zhang P."/>
            <person name="Song W."/>
            <person name="An N."/>
            <person name="Chalopin D."/>
            <person name="Volff J.N."/>
            <person name="Hong Y."/>
            <person name="Li Q."/>
            <person name="Sha Z."/>
            <person name="Zhou H."/>
            <person name="Xie M."/>
            <person name="Yu Q."/>
            <person name="Liu Y."/>
            <person name="Xiang H."/>
            <person name="Wang N."/>
            <person name="Wu K."/>
            <person name="Yang C."/>
            <person name="Zhou Q."/>
            <person name="Liao X."/>
            <person name="Yang L."/>
            <person name="Hu Q."/>
            <person name="Zhang J."/>
            <person name="Meng L."/>
            <person name="Jin L."/>
            <person name="Tian Y."/>
            <person name="Lian J."/>
            <person name="Yang J."/>
            <person name="Miao G."/>
            <person name="Liu S."/>
            <person name="Liang Z."/>
            <person name="Yan F."/>
            <person name="Li Y."/>
            <person name="Sun B."/>
            <person name="Zhang H."/>
            <person name="Zhang J."/>
            <person name="Zhu Y."/>
            <person name="Du M."/>
            <person name="Zhao Y."/>
            <person name="Schartl M."/>
            <person name="Tang Q."/>
            <person name="Wang J."/>
        </authorList>
    </citation>
    <scope>NUCLEOTIDE SEQUENCE</scope>
</reference>
<evidence type="ECO:0000313" key="4">
    <source>
        <dbReference type="Ensembl" id="ENSCSEP00000029115.1"/>
    </source>
</evidence>
<dbReference type="SMART" id="SM00020">
    <property type="entry name" value="Tryp_SPc"/>
    <property type="match status" value="1"/>
</dbReference>
<keyword evidence="2" id="KW-0645">Protease</keyword>
<keyword evidence="2" id="KW-0720">Serine protease</keyword>
<dbReference type="PANTHER" id="PTHR24253">
    <property type="entry name" value="TRANSMEMBRANE PROTEASE SERINE"/>
    <property type="match status" value="1"/>
</dbReference>
<dbReference type="FunFam" id="2.40.10.10:FF:000057">
    <property type="entry name" value="Zgc:100868"/>
    <property type="match status" value="1"/>
</dbReference>
<dbReference type="PRINTS" id="PR00722">
    <property type="entry name" value="CHYMOTRYPSIN"/>
</dbReference>
<keyword evidence="1" id="KW-1015">Disulfide bond</keyword>
<dbReference type="InParanoid" id="A0A3P8WWN0"/>
<dbReference type="OMA" id="RETRHPK"/>
<organism evidence="4 5">
    <name type="scientific">Cynoglossus semilaevis</name>
    <name type="common">Tongue sole</name>
    <dbReference type="NCBI Taxonomy" id="244447"/>
    <lineage>
        <taxon>Eukaryota</taxon>
        <taxon>Metazoa</taxon>
        <taxon>Chordata</taxon>
        <taxon>Craniata</taxon>
        <taxon>Vertebrata</taxon>
        <taxon>Euteleostomi</taxon>
        <taxon>Actinopterygii</taxon>
        <taxon>Neopterygii</taxon>
        <taxon>Teleostei</taxon>
        <taxon>Neoteleostei</taxon>
        <taxon>Acanthomorphata</taxon>
        <taxon>Carangaria</taxon>
        <taxon>Pleuronectiformes</taxon>
        <taxon>Pleuronectoidei</taxon>
        <taxon>Cynoglossidae</taxon>
        <taxon>Cynoglossinae</taxon>
        <taxon>Cynoglossus</taxon>
    </lineage>
</organism>
<dbReference type="PANTHER" id="PTHR24253:SF171">
    <property type="entry name" value="SERINE PROTEASE 56-LIKE"/>
    <property type="match status" value="1"/>
</dbReference>
<accession>A0A3P8WWN0</accession>
<dbReference type="PROSITE" id="PS00135">
    <property type="entry name" value="TRYPSIN_SER"/>
    <property type="match status" value="1"/>
</dbReference>
<keyword evidence="5" id="KW-1185">Reference proteome</keyword>
<reference evidence="4" key="3">
    <citation type="submission" date="2025-09" db="UniProtKB">
        <authorList>
            <consortium name="Ensembl"/>
        </authorList>
    </citation>
    <scope>IDENTIFICATION</scope>
</reference>
<dbReference type="InterPro" id="IPR009003">
    <property type="entry name" value="Peptidase_S1_PA"/>
</dbReference>
<dbReference type="Gene3D" id="2.40.10.10">
    <property type="entry name" value="Trypsin-like serine proteases"/>
    <property type="match status" value="2"/>
</dbReference>
<dbReference type="PROSITE" id="PS50240">
    <property type="entry name" value="TRYPSIN_DOM"/>
    <property type="match status" value="1"/>
</dbReference>
<dbReference type="GeneTree" id="ENSGT00940000163009"/>
<dbReference type="SUPFAM" id="SSF50494">
    <property type="entry name" value="Trypsin-like serine proteases"/>
    <property type="match status" value="2"/>
</dbReference>
<dbReference type="InterPro" id="IPR043504">
    <property type="entry name" value="Peptidase_S1_PA_chymotrypsin"/>
</dbReference>
<dbReference type="InterPro" id="IPR001314">
    <property type="entry name" value="Peptidase_S1A"/>
</dbReference>
<dbReference type="InterPro" id="IPR018114">
    <property type="entry name" value="TRYPSIN_HIS"/>
</dbReference>
<dbReference type="InterPro" id="IPR033116">
    <property type="entry name" value="TRYPSIN_SER"/>
</dbReference>
<dbReference type="Ensembl" id="ENSCSET00000029516.1">
    <property type="protein sequence ID" value="ENSCSEP00000029115.1"/>
    <property type="gene ID" value="ENSCSEG00000018643.1"/>
</dbReference>
<dbReference type="CDD" id="cd00190">
    <property type="entry name" value="Tryp_SPc"/>
    <property type="match status" value="1"/>
</dbReference>
<protein>
    <recommendedName>
        <fullName evidence="3">Peptidase S1 domain-containing protein</fullName>
    </recommendedName>
</protein>
<proteinExistence type="predicted"/>
<evidence type="ECO:0000313" key="5">
    <source>
        <dbReference type="Proteomes" id="UP000265120"/>
    </source>
</evidence>
<evidence type="ECO:0000256" key="2">
    <source>
        <dbReference type="RuleBase" id="RU363034"/>
    </source>
</evidence>
<sequence length="323" mass="34768">MDIGLLKLSSPVTFTDYIRPICLASNSSQFLSSTMCWATVCGVTPLNTRIVGGEDAPPGSWPWQVSLQRFGDHFCGGSLINKEWVMSAAHCFFSTSTSGWRVSLGRQSLQGTNPNEVSRTVARIILHPNYDSDANDNDVALLRLSSPVTFTDFIRPVCLAASGSVFINGTDSWVTGWGSVNEGVALPFPGTLQEVEVPVLGNRQCNCLNGVGVVTDNMICAGVLVGGKDSCQGDSGGPMVSKQGPVWVQSGVVSFGFGCARPGWPGVYSRVSRYQSWINSLINSDRPGFVQFTSSGVDTDNIFLEKKKKLFTNNVSIQEHAHT</sequence>
<reference evidence="4" key="2">
    <citation type="submission" date="2025-08" db="UniProtKB">
        <authorList>
            <consortium name="Ensembl"/>
        </authorList>
    </citation>
    <scope>IDENTIFICATION</scope>
</reference>
<dbReference type="Proteomes" id="UP000265120">
    <property type="component" value="Chromosome 8"/>
</dbReference>
<dbReference type="Pfam" id="PF00089">
    <property type="entry name" value="Trypsin"/>
    <property type="match status" value="2"/>
</dbReference>
<evidence type="ECO:0000256" key="1">
    <source>
        <dbReference type="ARBA" id="ARBA00023157"/>
    </source>
</evidence>
<dbReference type="STRING" id="244447.ENSCSEP00000029115"/>
<keyword evidence="2" id="KW-0378">Hydrolase</keyword>